<accession>A0A371HH79</accession>
<sequence length="119" mass="14035">MKIMENLARKEVIKTEEERGNLIKRTYSAMHVKNEVTLHMSATIIKESKRKRLKLRWDKVIVMIRIQTMNLDEKVKRMVKFAGNSTFTVEGMGNVLRWATIIHRRDGQQSFITDVLYVL</sequence>
<organism evidence="1 2">
    <name type="scientific">Mucuna pruriens</name>
    <name type="common">Velvet bean</name>
    <name type="synonym">Dolichos pruriens</name>
    <dbReference type="NCBI Taxonomy" id="157652"/>
    <lineage>
        <taxon>Eukaryota</taxon>
        <taxon>Viridiplantae</taxon>
        <taxon>Streptophyta</taxon>
        <taxon>Embryophyta</taxon>
        <taxon>Tracheophyta</taxon>
        <taxon>Spermatophyta</taxon>
        <taxon>Magnoliopsida</taxon>
        <taxon>eudicotyledons</taxon>
        <taxon>Gunneridae</taxon>
        <taxon>Pentapetalae</taxon>
        <taxon>rosids</taxon>
        <taxon>fabids</taxon>
        <taxon>Fabales</taxon>
        <taxon>Fabaceae</taxon>
        <taxon>Papilionoideae</taxon>
        <taxon>50 kb inversion clade</taxon>
        <taxon>NPAAA clade</taxon>
        <taxon>indigoferoid/millettioid clade</taxon>
        <taxon>Phaseoleae</taxon>
        <taxon>Mucuna</taxon>
    </lineage>
</organism>
<comment type="caution">
    <text evidence="1">The sequence shown here is derived from an EMBL/GenBank/DDBJ whole genome shotgun (WGS) entry which is preliminary data.</text>
</comment>
<name>A0A371HH79_MUCPR</name>
<keyword evidence="2" id="KW-1185">Reference proteome</keyword>
<gene>
    <name evidence="1" type="ORF">CR513_14438</name>
</gene>
<dbReference type="AlphaFoldDB" id="A0A371HH79"/>
<evidence type="ECO:0000313" key="2">
    <source>
        <dbReference type="Proteomes" id="UP000257109"/>
    </source>
</evidence>
<proteinExistence type="predicted"/>
<feature type="non-terminal residue" evidence="1">
    <location>
        <position position="1"/>
    </location>
</feature>
<protein>
    <submittedName>
        <fullName evidence="1">Uncharacterized protein</fullName>
    </submittedName>
</protein>
<evidence type="ECO:0000313" key="1">
    <source>
        <dbReference type="EMBL" id="RDY02138.1"/>
    </source>
</evidence>
<dbReference type="Proteomes" id="UP000257109">
    <property type="component" value="Unassembled WGS sequence"/>
</dbReference>
<dbReference type="EMBL" id="QJKJ01002597">
    <property type="protein sequence ID" value="RDY02138.1"/>
    <property type="molecule type" value="Genomic_DNA"/>
</dbReference>
<reference evidence="1" key="1">
    <citation type="submission" date="2018-05" db="EMBL/GenBank/DDBJ databases">
        <title>Draft genome of Mucuna pruriens seed.</title>
        <authorList>
            <person name="Nnadi N.E."/>
            <person name="Vos R."/>
            <person name="Hasami M.H."/>
            <person name="Devisetty U.K."/>
            <person name="Aguiy J.C."/>
        </authorList>
    </citation>
    <scope>NUCLEOTIDE SEQUENCE [LARGE SCALE GENOMIC DNA]</scope>
    <source>
        <strain evidence="1">JCA_2017</strain>
    </source>
</reference>